<dbReference type="Proteomes" id="UP000006906">
    <property type="component" value="Chromosome 13"/>
</dbReference>
<feature type="compositionally biased region" description="Gly residues" evidence="1">
    <location>
        <begin position="1515"/>
        <end position="1533"/>
    </location>
</feature>
<feature type="region of interest" description="Disordered" evidence="1">
    <location>
        <begin position="999"/>
        <end position="1021"/>
    </location>
</feature>
<dbReference type="Gramene" id="PNW73721">
    <property type="protein sequence ID" value="PNW73721"/>
    <property type="gene ID" value="CHLRE_13g569900v5"/>
</dbReference>
<feature type="compositionally biased region" description="Acidic residues" evidence="1">
    <location>
        <begin position="1049"/>
        <end position="1061"/>
    </location>
</feature>
<evidence type="ECO:0008006" key="4">
    <source>
        <dbReference type="Google" id="ProtNLM"/>
    </source>
</evidence>
<feature type="compositionally biased region" description="Acidic residues" evidence="1">
    <location>
        <begin position="1074"/>
        <end position="1087"/>
    </location>
</feature>
<dbReference type="GO" id="GO:0005643">
    <property type="term" value="C:nuclear pore"/>
    <property type="evidence" value="ECO:0007669"/>
    <property type="project" value="InterPro"/>
</dbReference>
<accession>A0A2K3CZP2</accession>
<feature type="region of interest" description="Disordered" evidence="1">
    <location>
        <begin position="421"/>
        <end position="551"/>
    </location>
</feature>
<reference evidence="2 3" key="1">
    <citation type="journal article" date="2007" name="Science">
        <title>The Chlamydomonas genome reveals the evolution of key animal and plant functions.</title>
        <authorList>
            <person name="Merchant S.S."/>
            <person name="Prochnik S.E."/>
            <person name="Vallon O."/>
            <person name="Harris E.H."/>
            <person name="Karpowicz S.J."/>
            <person name="Witman G.B."/>
            <person name="Terry A."/>
            <person name="Salamov A."/>
            <person name="Fritz-Laylin L.K."/>
            <person name="Marechal-Drouard L."/>
            <person name="Marshall W.F."/>
            <person name="Qu L.H."/>
            <person name="Nelson D.R."/>
            <person name="Sanderfoot A.A."/>
            <person name="Spalding M.H."/>
            <person name="Kapitonov V.V."/>
            <person name="Ren Q."/>
            <person name="Ferris P."/>
            <person name="Lindquist E."/>
            <person name="Shapiro H."/>
            <person name="Lucas S.M."/>
            <person name="Grimwood J."/>
            <person name="Schmutz J."/>
            <person name="Cardol P."/>
            <person name="Cerutti H."/>
            <person name="Chanfreau G."/>
            <person name="Chen C.L."/>
            <person name="Cognat V."/>
            <person name="Croft M.T."/>
            <person name="Dent R."/>
            <person name="Dutcher S."/>
            <person name="Fernandez E."/>
            <person name="Fukuzawa H."/>
            <person name="Gonzalez-Ballester D."/>
            <person name="Gonzalez-Halphen D."/>
            <person name="Hallmann A."/>
            <person name="Hanikenne M."/>
            <person name="Hippler M."/>
            <person name="Inwood W."/>
            <person name="Jabbari K."/>
            <person name="Kalanon M."/>
            <person name="Kuras R."/>
            <person name="Lefebvre P.A."/>
            <person name="Lemaire S.D."/>
            <person name="Lobanov A.V."/>
            <person name="Lohr M."/>
            <person name="Manuell A."/>
            <person name="Meier I."/>
            <person name="Mets L."/>
            <person name="Mittag M."/>
            <person name="Mittelmeier T."/>
            <person name="Moroney J.V."/>
            <person name="Moseley J."/>
            <person name="Napoli C."/>
            <person name="Nedelcu A.M."/>
            <person name="Niyogi K."/>
            <person name="Novoselov S.V."/>
            <person name="Paulsen I.T."/>
            <person name="Pazour G."/>
            <person name="Purton S."/>
            <person name="Ral J.P."/>
            <person name="Riano-Pachon D.M."/>
            <person name="Riekhof W."/>
            <person name="Rymarquis L."/>
            <person name="Schroda M."/>
            <person name="Stern D."/>
            <person name="Umen J."/>
            <person name="Willows R."/>
            <person name="Wilson N."/>
            <person name="Zimmer S.L."/>
            <person name="Allmer J."/>
            <person name="Balk J."/>
            <person name="Bisova K."/>
            <person name="Chen C.J."/>
            <person name="Elias M."/>
            <person name="Gendler K."/>
            <person name="Hauser C."/>
            <person name="Lamb M.R."/>
            <person name="Ledford H."/>
            <person name="Long J.C."/>
            <person name="Minagawa J."/>
            <person name="Page M.D."/>
            <person name="Pan J."/>
            <person name="Pootakham W."/>
            <person name="Roje S."/>
            <person name="Rose A."/>
            <person name="Stahlberg E."/>
            <person name="Terauchi A.M."/>
            <person name="Yang P."/>
            <person name="Ball S."/>
            <person name="Bowler C."/>
            <person name="Dieckmann C.L."/>
            <person name="Gladyshev V.N."/>
            <person name="Green P."/>
            <person name="Jorgensen R."/>
            <person name="Mayfield S."/>
            <person name="Mueller-Roeber B."/>
            <person name="Rajamani S."/>
            <person name="Sayre R.T."/>
            <person name="Brokstein P."/>
            <person name="Dubchak I."/>
            <person name="Goodstein D."/>
            <person name="Hornick L."/>
            <person name="Huang Y.W."/>
            <person name="Jhaveri J."/>
            <person name="Luo Y."/>
            <person name="Martinez D."/>
            <person name="Ngau W.C."/>
            <person name="Otillar B."/>
            <person name="Poliakov A."/>
            <person name="Porter A."/>
            <person name="Szajkowski L."/>
            <person name="Werner G."/>
            <person name="Zhou K."/>
            <person name="Grigoriev I.V."/>
            <person name="Rokhsar D.S."/>
            <person name="Grossman A.R."/>
        </authorList>
    </citation>
    <scope>NUCLEOTIDE SEQUENCE [LARGE SCALE GENOMIC DNA]</scope>
    <source>
        <strain evidence="3">CC-503</strain>
    </source>
</reference>
<feature type="region of interest" description="Disordered" evidence="1">
    <location>
        <begin position="1073"/>
        <end position="1097"/>
    </location>
</feature>
<dbReference type="RefSeq" id="XP_042917330.1">
    <property type="nucleotide sequence ID" value="XM_043069355.1"/>
</dbReference>
<feature type="region of interest" description="Disordered" evidence="1">
    <location>
        <begin position="225"/>
        <end position="250"/>
    </location>
</feature>
<feature type="compositionally biased region" description="Low complexity" evidence="1">
    <location>
        <begin position="535"/>
        <end position="547"/>
    </location>
</feature>
<feature type="compositionally biased region" description="Gly residues" evidence="1">
    <location>
        <begin position="169"/>
        <end position="178"/>
    </location>
</feature>
<proteinExistence type="predicted"/>
<feature type="compositionally biased region" description="Low complexity" evidence="1">
    <location>
        <begin position="80"/>
        <end position="96"/>
    </location>
</feature>
<feature type="compositionally biased region" description="Acidic residues" evidence="1">
    <location>
        <begin position="487"/>
        <end position="500"/>
    </location>
</feature>
<feature type="region of interest" description="Disordered" evidence="1">
    <location>
        <begin position="80"/>
        <end position="124"/>
    </location>
</feature>
<organism evidence="2 3">
    <name type="scientific">Chlamydomonas reinhardtii</name>
    <name type="common">Chlamydomonas smithii</name>
    <dbReference type="NCBI Taxonomy" id="3055"/>
    <lineage>
        <taxon>Eukaryota</taxon>
        <taxon>Viridiplantae</taxon>
        <taxon>Chlorophyta</taxon>
        <taxon>core chlorophytes</taxon>
        <taxon>Chlorophyceae</taxon>
        <taxon>CS clade</taxon>
        <taxon>Chlamydomonadales</taxon>
        <taxon>Chlamydomonadaceae</taxon>
        <taxon>Chlamydomonas</taxon>
    </lineage>
</organism>
<gene>
    <name evidence="2" type="ORF">CHLRE_13g569900v5</name>
</gene>
<evidence type="ECO:0000313" key="3">
    <source>
        <dbReference type="Proteomes" id="UP000006906"/>
    </source>
</evidence>
<feature type="region of interest" description="Disordered" evidence="1">
    <location>
        <begin position="1"/>
        <end position="25"/>
    </location>
</feature>
<dbReference type="PANTHER" id="PTHR23198">
    <property type="entry name" value="NUCLEOPORIN"/>
    <property type="match status" value="1"/>
</dbReference>
<dbReference type="ExpressionAtlas" id="A0A2K3CZP2">
    <property type="expression patterns" value="baseline and differential"/>
</dbReference>
<feature type="compositionally biased region" description="Low complexity" evidence="1">
    <location>
        <begin position="720"/>
        <end position="733"/>
    </location>
</feature>
<feature type="compositionally biased region" description="Low complexity" evidence="1">
    <location>
        <begin position="107"/>
        <end position="124"/>
    </location>
</feature>
<feature type="region of interest" description="Disordered" evidence="1">
    <location>
        <begin position="1167"/>
        <end position="1192"/>
    </location>
</feature>
<evidence type="ECO:0000256" key="1">
    <source>
        <dbReference type="SAM" id="MobiDB-lite"/>
    </source>
</evidence>
<feature type="compositionally biased region" description="Low complexity" evidence="1">
    <location>
        <begin position="691"/>
        <end position="709"/>
    </location>
</feature>
<dbReference type="OrthoDB" id="552782at2759"/>
<dbReference type="InParanoid" id="A0A2K3CZP2"/>
<evidence type="ECO:0000313" key="2">
    <source>
        <dbReference type="EMBL" id="PNW73721.1"/>
    </source>
</evidence>
<protein>
    <recommendedName>
        <fullName evidence="4">F-box domain-containing protein</fullName>
    </recommendedName>
</protein>
<dbReference type="EMBL" id="CM008974">
    <property type="protein sequence ID" value="PNW73721.1"/>
    <property type="molecule type" value="Genomic_DNA"/>
</dbReference>
<feature type="region of interest" description="Disordered" evidence="1">
    <location>
        <begin position="1041"/>
        <end position="1061"/>
    </location>
</feature>
<feature type="region of interest" description="Disordered" evidence="1">
    <location>
        <begin position="166"/>
        <end position="201"/>
    </location>
</feature>
<name>A0A2K3CZP2_CHLRE</name>
<feature type="compositionally biased region" description="Low complexity" evidence="1">
    <location>
        <begin position="192"/>
        <end position="201"/>
    </location>
</feature>
<feature type="region of interest" description="Disordered" evidence="1">
    <location>
        <begin position="1259"/>
        <end position="1328"/>
    </location>
</feature>
<dbReference type="PANTHER" id="PTHR23198:SF6">
    <property type="entry name" value="NUCLEAR PORE COMPLEX PROTEIN NUP98-NUP96"/>
    <property type="match status" value="1"/>
</dbReference>
<sequence length="1637" mass="163631">MESAPPTPVAKQLRRDEATGPRSQWQDLPGELLQLIQARCRDSATSQALRLVCRSWRTVPLSHLHPHLVVPLRCSTHTPNPAATAPAAKRGSGKAAARGRKRGGGAVAATGAGAGAGPSHSTSPAAAQPALAAAAAPVLAHLDWLYRALGRSLQTDGQLVLTLTDMWEGGDGGGGDRGGGADRKGSSGKGRGAVAAAAAEASQKPLSQVLRRLAASGQQHLRIQHGASSPTAGIVSAPPPGPAASSDCCPSRIGGGGRSDSLPTECSGGDALRAAGYEPGQNAFPAFAAGAASNSFAAAASGAHAGCDQPGCSHCCCCAAAPAPSLRRLRCPGLGALSALRGLRSLELCGVAFGAPLLSRLSGLTQLTRLCSDCPLPVDQLAAAVTALTALAALHVAVTWPARQPPAQPQAQPQGVRWHVLPPQVQQPPPPPSASTMARERRSRQQRRRPGGSQGTAAVGATPPGGGAGGAVGAGGGGAGMAADAGAECDDDVDSEDDDGLGVGPEDRDRHLELERWRGRRQPGAARSSGGGIGSSNSSSSGSSSGSEPDGDVVSALLRAAAMHRAWAPPAAGRSPSYALADEHMAVFMAALAALQRLEDLRLAVSCDGMGRTLLPPPGLLAAARRSCPRLRRFVMRVLSEWQAHGAHKTLYNWVAVDTADHSLAAIRHDSAHNHQGVFIWQGLDWSSAAQQQPQQPQQPLEQQQGQQPGTSAGLLGAVTSPTSPTSASMSTARLGSTSAPPSASKHGTPAGGGGSGGGRAGASSAPRPFISQSDMGLAGAAAAAWEPMPLVVAGPADVSVSLRTSGSSWLGACLAAPAALEAAVRSLPGSHVRGLALQDAAVRGQEPAVGAVGELPDVVLEALAGLQRLAVRGVERRPLRRRRASRGRPESVAGAAVAGAAVAAEAGGSAASPAVAAAAAVPVGRAAGATLATAAGRARAAGTGPGGSSSGSGSSSSYSCDYLAQLLQLPSLTSLSLEASCPQWLDVILPLPWLQPPPAAAQAAGEGTQPQPPGQAQSQLQPQLEHLSLRLRGFHPYELYGQPVDSRSEEEEDEDAEDEGLEHMYCVGRNDKQEEEADEEQEEEEGAAGQQGRGGAAGGLALGGGGVWPRCAAAALPRLQLLSGLRTLQLDVPVLLDLSWLPGSLEALQLALATLQLPAAAAVAAGKTREPTEGEEPSQAGASGGQSLDRAQHQLQRPPLLPRLRHLTALSCHLPPLAALLPAAGCSCLQELALSHCSTLAPLGCAADTPAWRPPRYRGRAGALAPPTLQYRTEDNGPGRGALGTAARGAASRLRTRRAPPAAAAAAPGSGPAGATRSRARNQGSASTAAAGAASAASVTPAAAAELLEADLAALADVAGSSLAVLCVSCPAAPHDVLSHAGGHDGAAAAEMLVSGLRRLPRLQSFCWGVGVGAAGGEGGGGGAGRLRGEEEAQELLLLALAKEAAGDAASSSHSEAVQGQRQGQDHFPRLRMLVLHGGVTSAAGLEALVRLGAGCSTRSPATAPSHPGAVAGSSGGSSGGGSGGGSGGAAAGTTGGGGVAGGARVHLGGMGDGAGMGGAGTDSGGCSGGGSGSGGVGGGGWVRRVVQVVGRGRALDEEEEEEVAACQLGAEAWMRRLQARLPLCLIKPVRGRDLE</sequence>
<feature type="compositionally biased region" description="Gly residues" evidence="1">
    <location>
        <begin position="463"/>
        <end position="480"/>
    </location>
</feature>
<feature type="compositionally biased region" description="Low complexity" evidence="1">
    <location>
        <begin position="1001"/>
        <end position="1021"/>
    </location>
</feature>
<keyword evidence="3" id="KW-1185">Reference proteome</keyword>
<feature type="compositionally biased region" description="Low complexity" evidence="1">
    <location>
        <begin position="1284"/>
        <end position="1318"/>
    </location>
</feature>
<feature type="region of interest" description="Disordered" evidence="1">
    <location>
        <begin position="1499"/>
        <end position="1533"/>
    </location>
</feature>
<dbReference type="KEGG" id="cre:CHLRE_13g569900v5"/>
<feature type="region of interest" description="Disordered" evidence="1">
    <location>
        <begin position="689"/>
        <end position="770"/>
    </location>
</feature>
<dbReference type="InterPro" id="IPR037665">
    <property type="entry name" value="Nucleoporin_S59-like"/>
</dbReference>
<feature type="compositionally biased region" description="Basic residues" evidence="1">
    <location>
        <begin position="441"/>
        <end position="450"/>
    </location>
</feature>
<feature type="compositionally biased region" description="Basic and acidic residues" evidence="1">
    <location>
        <begin position="505"/>
        <end position="517"/>
    </location>
</feature>
<feature type="compositionally biased region" description="Gly residues" evidence="1">
    <location>
        <begin position="750"/>
        <end position="761"/>
    </location>
</feature>
<dbReference type="GeneID" id="5719117"/>